<dbReference type="Gene3D" id="1.10.238.100">
    <property type="entry name" value="YAP1 redox domain. Chain B"/>
    <property type="match status" value="1"/>
</dbReference>
<evidence type="ECO:0000256" key="3">
    <source>
        <dbReference type="ARBA" id="ARBA00023242"/>
    </source>
</evidence>
<keyword evidence="7" id="KW-1185">Reference proteome</keyword>
<feature type="region of interest" description="Disordered" evidence="4">
    <location>
        <begin position="345"/>
        <end position="367"/>
    </location>
</feature>
<reference evidence="6 7" key="1">
    <citation type="submission" date="2016-07" db="EMBL/GenBank/DDBJ databases">
        <title>Pervasive Adenine N6-methylation of Active Genes in Fungi.</title>
        <authorList>
            <consortium name="DOE Joint Genome Institute"/>
            <person name="Mondo S.J."/>
            <person name="Dannebaum R.O."/>
            <person name="Kuo R.C."/>
            <person name="Labutti K."/>
            <person name="Haridas S."/>
            <person name="Kuo A."/>
            <person name="Salamov A."/>
            <person name="Ahrendt S.R."/>
            <person name="Lipzen A."/>
            <person name="Sullivan W."/>
            <person name="Andreopoulos W.B."/>
            <person name="Clum A."/>
            <person name="Lindquist E."/>
            <person name="Daum C."/>
            <person name="Ramamoorthy G.K."/>
            <person name="Gryganskyi A."/>
            <person name="Culley D."/>
            <person name="Magnuson J.K."/>
            <person name="James T.Y."/>
            <person name="O'Malley M.A."/>
            <person name="Stajich J.E."/>
            <person name="Spatafora J.W."/>
            <person name="Visel A."/>
            <person name="Grigoriev I.V."/>
        </authorList>
    </citation>
    <scope>NUCLEOTIDE SEQUENCE [LARGE SCALE GENOMIC DNA]</scope>
    <source>
        <strain evidence="6 7">CBS 931.73</strain>
    </source>
</reference>
<name>A0A1Y1YVY7_9FUNG</name>
<dbReference type="GO" id="GO:0005737">
    <property type="term" value="C:cytoplasm"/>
    <property type="evidence" value="ECO:0007669"/>
    <property type="project" value="UniProtKB-SubCell"/>
</dbReference>
<dbReference type="SUPFAM" id="SSF57959">
    <property type="entry name" value="Leucine zipper domain"/>
    <property type="match status" value="1"/>
</dbReference>
<dbReference type="PANTHER" id="PTHR40621">
    <property type="entry name" value="TRANSCRIPTION FACTOR KAPC-RELATED"/>
    <property type="match status" value="1"/>
</dbReference>
<evidence type="ECO:0000259" key="5">
    <source>
        <dbReference type="PROSITE" id="PS50217"/>
    </source>
</evidence>
<dbReference type="PROSITE" id="PS00036">
    <property type="entry name" value="BZIP_BASIC"/>
    <property type="match status" value="1"/>
</dbReference>
<sequence length="419" mass="46208">MNDSLAYQLQSAQNDPEVQKLLEAAISHNRLSKIEDILKRKNDTDVQKIPAKHNHQSEKSESPVESPEDGSKPTPKKAGRKPLTTMPADKRKAQNRAAQRAFRERKDKYVKELEDKVKELEDSNEKNQEENEKLRKLLEEVKNENHLLKENFTFQPPVNALDNIPTLTDLLKGSNLPVDSSIFSPNMFPWTPNSISGKTNFAGGSESPENQGLSPSDDTSSPHALSSYAATPEIANIGMASSQSVLSTSSMSHANFFAPIGEVVGDPLITAESLEASEVFVTNESSSGLDFPVGLSDYRDVTNILFDESLTGDLAALPSFFEDSWKDEYEGESLFSPLQNVPHGAGEGDQFANIPDGQSTEEDKQSDAHISLEDCKVLEYGSLPFDFDINDLCEELRKKATCSGRMPCPEKKSEQVAQL</sequence>
<organism evidence="6 7">
    <name type="scientific">Basidiobolus meristosporus CBS 931.73</name>
    <dbReference type="NCBI Taxonomy" id="1314790"/>
    <lineage>
        <taxon>Eukaryota</taxon>
        <taxon>Fungi</taxon>
        <taxon>Fungi incertae sedis</taxon>
        <taxon>Zoopagomycota</taxon>
        <taxon>Entomophthoromycotina</taxon>
        <taxon>Basidiobolomycetes</taxon>
        <taxon>Basidiobolales</taxon>
        <taxon>Basidiobolaceae</taxon>
        <taxon>Basidiobolus</taxon>
    </lineage>
</organism>
<dbReference type="STRING" id="1314790.A0A1Y1YVY7"/>
<dbReference type="GO" id="GO:0001228">
    <property type="term" value="F:DNA-binding transcription activator activity, RNA polymerase II-specific"/>
    <property type="evidence" value="ECO:0007669"/>
    <property type="project" value="TreeGrafter"/>
</dbReference>
<evidence type="ECO:0000256" key="2">
    <source>
        <dbReference type="ARBA" id="ARBA00004496"/>
    </source>
</evidence>
<evidence type="ECO:0000256" key="1">
    <source>
        <dbReference type="ARBA" id="ARBA00004123"/>
    </source>
</evidence>
<dbReference type="Proteomes" id="UP000193498">
    <property type="component" value="Unassembled WGS sequence"/>
</dbReference>
<dbReference type="PROSITE" id="PS50217">
    <property type="entry name" value="BZIP"/>
    <property type="match status" value="1"/>
</dbReference>
<protein>
    <recommendedName>
        <fullName evidence="5">BZIP domain-containing protein</fullName>
    </recommendedName>
</protein>
<comment type="caution">
    <text evidence="6">The sequence shown here is derived from an EMBL/GenBank/DDBJ whole genome shotgun (WGS) entry which is preliminary data.</text>
</comment>
<proteinExistence type="predicted"/>
<evidence type="ECO:0000313" key="7">
    <source>
        <dbReference type="Proteomes" id="UP000193498"/>
    </source>
</evidence>
<dbReference type="InterPro" id="IPR004827">
    <property type="entry name" value="bZIP"/>
</dbReference>
<dbReference type="CDD" id="cd14688">
    <property type="entry name" value="bZIP_YAP"/>
    <property type="match status" value="1"/>
</dbReference>
<dbReference type="Gene3D" id="1.20.5.170">
    <property type="match status" value="1"/>
</dbReference>
<dbReference type="InParanoid" id="A0A1Y1YVY7"/>
<comment type="subcellular location">
    <subcellularLocation>
        <location evidence="2">Cytoplasm</location>
    </subcellularLocation>
    <subcellularLocation>
        <location evidence="1">Nucleus</location>
    </subcellularLocation>
</comment>
<feature type="domain" description="BZIP" evidence="5">
    <location>
        <begin position="90"/>
        <end position="148"/>
    </location>
</feature>
<gene>
    <name evidence="6" type="ORF">K493DRAFT_334690</name>
</gene>
<dbReference type="SUPFAM" id="SSF111430">
    <property type="entry name" value="YAP1 redox domain"/>
    <property type="match status" value="1"/>
</dbReference>
<dbReference type="PANTHER" id="PTHR40621:SF6">
    <property type="entry name" value="AP-1-LIKE TRANSCRIPTION FACTOR YAP1-RELATED"/>
    <property type="match status" value="1"/>
</dbReference>
<dbReference type="GO" id="GO:0000976">
    <property type="term" value="F:transcription cis-regulatory region binding"/>
    <property type="evidence" value="ECO:0007669"/>
    <property type="project" value="InterPro"/>
</dbReference>
<feature type="compositionally biased region" description="Polar residues" evidence="4">
    <location>
        <begin position="207"/>
        <end position="224"/>
    </location>
</feature>
<dbReference type="GO" id="GO:0090575">
    <property type="term" value="C:RNA polymerase II transcription regulator complex"/>
    <property type="evidence" value="ECO:0007669"/>
    <property type="project" value="TreeGrafter"/>
</dbReference>
<feature type="region of interest" description="Disordered" evidence="4">
    <location>
        <begin position="194"/>
        <end position="225"/>
    </location>
</feature>
<dbReference type="InterPro" id="IPR050936">
    <property type="entry name" value="AP-1-like"/>
</dbReference>
<dbReference type="AlphaFoldDB" id="A0A1Y1YVY7"/>
<dbReference type="Pfam" id="PF00170">
    <property type="entry name" value="bZIP_1"/>
    <property type="match status" value="1"/>
</dbReference>
<evidence type="ECO:0000313" key="6">
    <source>
        <dbReference type="EMBL" id="ORY02218.1"/>
    </source>
</evidence>
<dbReference type="SMART" id="SM00338">
    <property type="entry name" value="BRLZ"/>
    <property type="match status" value="1"/>
</dbReference>
<dbReference type="EMBL" id="MCFE01000059">
    <property type="protein sequence ID" value="ORY02218.1"/>
    <property type="molecule type" value="Genomic_DNA"/>
</dbReference>
<dbReference type="InterPro" id="IPR046347">
    <property type="entry name" value="bZIP_sf"/>
</dbReference>
<keyword evidence="3" id="KW-0539">Nucleus</keyword>
<feature type="region of interest" description="Disordered" evidence="4">
    <location>
        <begin position="38"/>
        <end position="106"/>
    </location>
</feature>
<evidence type="ECO:0000256" key="4">
    <source>
        <dbReference type="SAM" id="MobiDB-lite"/>
    </source>
</evidence>
<accession>A0A1Y1YVY7</accession>
<dbReference type="InterPro" id="IPR023167">
    <property type="entry name" value="Yap1_redox_dom_sf"/>
</dbReference>